<keyword evidence="2" id="KW-1185">Reference proteome</keyword>
<accession>D0I8Z3</accession>
<reference evidence="1 2" key="1">
    <citation type="submission" date="2009-10" db="EMBL/GenBank/DDBJ databases">
        <authorList>
            <consortium name="Los Alamos National Laboratory (LANL)"/>
            <consortium name="National Microbial Pathogen Data Resource (NMPDR)"/>
            <person name="Saunders E.H."/>
            <person name="Munk A.C."/>
            <person name="Tapia R."/>
            <person name="Green L."/>
            <person name="Rogers Y."/>
            <person name="Detter J.C."/>
            <person name="Bruce D."/>
            <person name="Brettin T.S."/>
            <person name="Colwell R.R."/>
            <person name="Huq A."/>
            <person name="Grim C.J."/>
            <person name="Hasan N.A."/>
            <person name="Bartels D."/>
            <person name="Vonstein V."/>
        </authorList>
    </citation>
    <scope>NUCLEOTIDE SEQUENCE [LARGE SCALE GENOMIC DNA]</scope>
    <source>
        <strain evidence="1 2">CIP 101886</strain>
    </source>
</reference>
<name>D0I8Z3_GRIHO</name>
<dbReference type="Proteomes" id="UP000003604">
    <property type="component" value="Unassembled WGS sequence"/>
</dbReference>
<dbReference type="AlphaFoldDB" id="D0I8Z3"/>
<protein>
    <submittedName>
        <fullName evidence="1">Uncharacterized protein</fullName>
    </submittedName>
</protein>
<organism evidence="1 2">
    <name type="scientific">Grimontia hollisae CIP 101886</name>
    <dbReference type="NCBI Taxonomy" id="675812"/>
    <lineage>
        <taxon>Bacteria</taxon>
        <taxon>Pseudomonadati</taxon>
        <taxon>Pseudomonadota</taxon>
        <taxon>Gammaproteobacteria</taxon>
        <taxon>Vibrionales</taxon>
        <taxon>Vibrionaceae</taxon>
        <taxon>Grimontia</taxon>
    </lineage>
</organism>
<sequence>MATLTVSLDSSISHHIKLDDAIRFLLVNSRLFINPSI</sequence>
<dbReference type="EMBL" id="ADAQ01000012">
    <property type="protein sequence ID" value="EEY71908.1"/>
    <property type="molecule type" value="Genomic_DNA"/>
</dbReference>
<comment type="caution">
    <text evidence="1">The sequence shown here is derived from an EMBL/GenBank/DDBJ whole genome shotgun (WGS) entry which is preliminary data.</text>
</comment>
<evidence type="ECO:0000313" key="1">
    <source>
        <dbReference type="EMBL" id="EEY71908.1"/>
    </source>
</evidence>
<gene>
    <name evidence="1" type="ORF">VHA_002330</name>
</gene>
<proteinExistence type="predicted"/>
<evidence type="ECO:0000313" key="2">
    <source>
        <dbReference type="Proteomes" id="UP000003604"/>
    </source>
</evidence>